<keyword evidence="3" id="KW-1185">Reference proteome</keyword>
<feature type="compositionally biased region" description="Polar residues" evidence="1">
    <location>
        <begin position="187"/>
        <end position="214"/>
    </location>
</feature>
<feature type="compositionally biased region" description="Polar residues" evidence="1">
    <location>
        <begin position="167"/>
        <end position="178"/>
    </location>
</feature>
<feature type="compositionally biased region" description="Polar residues" evidence="1">
    <location>
        <begin position="108"/>
        <end position="123"/>
    </location>
</feature>
<name>A0ABR2X1I6_9FUNG</name>
<feature type="compositionally biased region" description="Basic and acidic residues" evidence="1">
    <location>
        <begin position="92"/>
        <end position="101"/>
    </location>
</feature>
<accession>A0ABR2X1I6</accession>
<evidence type="ECO:0000313" key="2">
    <source>
        <dbReference type="EMBL" id="KAK9767624.1"/>
    </source>
</evidence>
<feature type="compositionally biased region" description="Basic and acidic residues" evidence="1">
    <location>
        <begin position="48"/>
        <end position="57"/>
    </location>
</feature>
<dbReference type="Proteomes" id="UP001479436">
    <property type="component" value="Unassembled WGS sequence"/>
</dbReference>
<feature type="compositionally biased region" description="Basic and acidic residues" evidence="1">
    <location>
        <begin position="124"/>
        <end position="151"/>
    </location>
</feature>
<feature type="region of interest" description="Disordered" evidence="1">
    <location>
        <begin position="1"/>
        <end position="214"/>
    </location>
</feature>
<evidence type="ECO:0000256" key="1">
    <source>
        <dbReference type="SAM" id="MobiDB-lite"/>
    </source>
</evidence>
<proteinExistence type="predicted"/>
<sequence>MPQEPFSRDRWHRRPSHGRRPVSDRFRRRPFLRRPPGFRSSSVNRKSHFIEPTENARFRNPQQADLEDFGQPTFFRNEAPHSNPEAPELEQNSERLGRPNELDGEEVFTNTNEADLQPTQLDSVDSKAPQEDQTRFWARETESSELDKPDQEQQNLNDVASEPGSLDPSTISEPNLSEQSDEKSGETAPSANVDQDMNNSDELAAQTNGTPTQPLSEECVMLELEHGSVCVKKTLFGSLQ</sequence>
<organism evidence="2 3">
    <name type="scientific">Basidiobolus ranarum</name>
    <dbReference type="NCBI Taxonomy" id="34480"/>
    <lineage>
        <taxon>Eukaryota</taxon>
        <taxon>Fungi</taxon>
        <taxon>Fungi incertae sedis</taxon>
        <taxon>Zoopagomycota</taxon>
        <taxon>Entomophthoromycotina</taxon>
        <taxon>Basidiobolomycetes</taxon>
        <taxon>Basidiobolales</taxon>
        <taxon>Basidiobolaceae</taxon>
        <taxon>Basidiobolus</taxon>
    </lineage>
</organism>
<feature type="compositionally biased region" description="Basic residues" evidence="1">
    <location>
        <begin position="10"/>
        <end position="32"/>
    </location>
</feature>
<reference evidence="2 3" key="1">
    <citation type="submission" date="2023-04" db="EMBL/GenBank/DDBJ databases">
        <title>Genome of Basidiobolus ranarum AG-B5.</title>
        <authorList>
            <person name="Stajich J.E."/>
            <person name="Carter-House D."/>
            <person name="Gryganskyi A."/>
        </authorList>
    </citation>
    <scope>NUCLEOTIDE SEQUENCE [LARGE SCALE GENOMIC DNA]</scope>
    <source>
        <strain evidence="2 3">AG-B5</strain>
    </source>
</reference>
<comment type="caution">
    <text evidence="2">The sequence shown here is derived from an EMBL/GenBank/DDBJ whole genome shotgun (WGS) entry which is preliminary data.</text>
</comment>
<dbReference type="EMBL" id="JASJQH010000065">
    <property type="protein sequence ID" value="KAK9767624.1"/>
    <property type="molecule type" value="Genomic_DNA"/>
</dbReference>
<gene>
    <name evidence="2" type="ORF">K7432_002433</name>
</gene>
<evidence type="ECO:0000313" key="3">
    <source>
        <dbReference type="Proteomes" id="UP001479436"/>
    </source>
</evidence>
<protein>
    <submittedName>
        <fullName evidence="2">Uncharacterized protein</fullName>
    </submittedName>
</protein>